<dbReference type="InterPro" id="IPR018050">
    <property type="entry name" value="Pmannose_isomerase-type1_CS"/>
</dbReference>
<feature type="domain" description="Phosphomannose isomerase type I catalytic" evidence="13">
    <location>
        <begin position="2"/>
        <end position="143"/>
    </location>
</feature>
<dbReference type="PANTHER" id="PTHR10309:SF0">
    <property type="entry name" value="MANNOSE-6-PHOSPHATE ISOMERASE"/>
    <property type="match status" value="1"/>
</dbReference>
<dbReference type="InterPro" id="IPR016305">
    <property type="entry name" value="Mannose-6-P_Isomerase"/>
</dbReference>
<dbReference type="SUPFAM" id="SSF51182">
    <property type="entry name" value="RmlC-like cupins"/>
    <property type="match status" value="1"/>
</dbReference>
<dbReference type="PIRSF" id="PIRSF001480">
    <property type="entry name" value="Mannose-6-phosphate_isomerase"/>
    <property type="match status" value="1"/>
</dbReference>
<sequence>MELEGVVQNYAWGKLGSESAVADLCRGDIQGDLPYAELWMGTHPNGPAKIKATGQSLKDFIDGFEDKARLLGKEPHRAFGGALPFLLKILSVRKALSIQAHPNKELAETLHASRPEIYKDPNHKPEMAVALTEFEGLCGFRPLEEISTFLSEVKPLREAVGEPHASALCEGKSGALKDAFGALMQCESKVIKAQLDSMISPNYEIPHLKDLFIRLHAEYPGDVGCFVIYFLNLVSLQPGEAMFLGPNLPHAYLRGDCVEVMATSDNVVRAGLTPKLIDVPPLLNMLIYEPTRDVRFFPKEENPHSTLFDPPVKDFVFVRIFFPGEGGSFSKPIPRDRASFFITPRGPGNAKGQILFLKAGGSGELSFWKEESLRAFQPFCSC</sequence>
<evidence type="ECO:0000256" key="2">
    <source>
        <dbReference type="ARBA" id="ARBA00004666"/>
    </source>
</evidence>
<dbReference type="CDD" id="cd07011">
    <property type="entry name" value="cupin_PMI_type_I_N"/>
    <property type="match status" value="1"/>
</dbReference>
<feature type="binding site" evidence="11">
    <location>
        <position position="99"/>
    </location>
    <ligand>
        <name>Zn(2+)</name>
        <dbReference type="ChEBI" id="CHEBI:29105"/>
    </ligand>
</feature>
<keyword evidence="7 15" id="KW-0413">Isomerase</keyword>
<evidence type="ECO:0000256" key="9">
    <source>
        <dbReference type="ARBA" id="ARBA00030762"/>
    </source>
</evidence>
<evidence type="ECO:0000256" key="3">
    <source>
        <dbReference type="ARBA" id="ARBA00010772"/>
    </source>
</evidence>
<dbReference type="NCBIfam" id="TIGR00218">
    <property type="entry name" value="manA"/>
    <property type="match status" value="1"/>
</dbReference>
<accession>C1BQ80</accession>
<dbReference type="InterPro" id="IPR014710">
    <property type="entry name" value="RmlC-like_jellyroll"/>
</dbReference>
<dbReference type="GO" id="GO:0005829">
    <property type="term" value="C:cytosol"/>
    <property type="evidence" value="ECO:0007669"/>
    <property type="project" value="TreeGrafter"/>
</dbReference>
<evidence type="ECO:0000259" key="13">
    <source>
        <dbReference type="Pfam" id="PF20511"/>
    </source>
</evidence>
<evidence type="ECO:0000256" key="5">
    <source>
        <dbReference type="ARBA" id="ARBA00022723"/>
    </source>
</evidence>
<keyword evidence="6 11" id="KW-0862">Zinc</keyword>
<comment type="cofactor">
    <cofactor evidence="11">
        <name>Zn(2+)</name>
        <dbReference type="ChEBI" id="CHEBI:29105"/>
    </cofactor>
    <text evidence="11">Binds 1 zinc ion per subunit.</text>
</comment>
<dbReference type="PANTHER" id="PTHR10309">
    <property type="entry name" value="MANNOSE-6-PHOSPHATE ISOMERASE"/>
    <property type="match status" value="1"/>
</dbReference>
<dbReference type="Gene3D" id="2.60.120.10">
    <property type="entry name" value="Jelly Rolls"/>
    <property type="match status" value="2"/>
</dbReference>
<dbReference type="Pfam" id="PF20512">
    <property type="entry name" value="PMI_typeI_hel"/>
    <property type="match status" value="1"/>
</dbReference>
<feature type="active site" evidence="10">
    <location>
        <position position="269"/>
    </location>
</feature>
<evidence type="ECO:0000256" key="10">
    <source>
        <dbReference type="PIRSR" id="PIRSR001480-1"/>
    </source>
</evidence>
<dbReference type="GO" id="GO:0008270">
    <property type="term" value="F:zinc ion binding"/>
    <property type="evidence" value="ECO:0007669"/>
    <property type="project" value="InterPro"/>
</dbReference>
<dbReference type="InterPro" id="IPR001250">
    <property type="entry name" value="Man6P_Isoase-1"/>
</dbReference>
<proteinExistence type="evidence at transcript level"/>
<protein>
    <recommendedName>
        <fullName evidence="4">mannose-6-phosphate isomerase</fullName>
        <ecNumber evidence="4">5.3.1.8</ecNumber>
    </recommendedName>
    <alternativeName>
        <fullName evidence="8">Phosphohexomutase</fullName>
    </alternativeName>
    <alternativeName>
        <fullName evidence="9">Phosphomannose isomerase</fullName>
    </alternativeName>
</protein>
<evidence type="ECO:0000256" key="6">
    <source>
        <dbReference type="ARBA" id="ARBA00022833"/>
    </source>
</evidence>
<comment type="catalytic activity">
    <reaction evidence="1">
        <text>D-mannose 6-phosphate = D-fructose 6-phosphate</text>
        <dbReference type="Rhea" id="RHEA:12356"/>
        <dbReference type="ChEBI" id="CHEBI:58735"/>
        <dbReference type="ChEBI" id="CHEBI:61527"/>
        <dbReference type="EC" id="5.3.1.8"/>
    </reaction>
</comment>
<feature type="binding site" evidence="11">
    <location>
        <position position="250"/>
    </location>
    <ligand>
        <name>Zn(2+)</name>
        <dbReference type="ChEBI" id="CHEBI:29105"/>
    </ligand>
</feature>
<dbReference type="Pfam" id="PF20511">
    <property type="entry name" value="PMI_typeI_cat"/>
    <property type="match status" value="1"/>
</dbReference>
<evidence type="ECO:0000313" key="15">
    <source>
        <dbReference type="EMBL" id="ACO11183.1"/>
    </source>
</evidence>
<comment type="pathway">
    <text evidence="2 12">Nucleotide-sugar biosynthesis; GDP-alpha-D-mannose biosynthesis; alpha-D-mannose 1-phosphate from D-fructose 6-phosphate: step 1/2.</text>
</comment>
<dbReference type="UniPathway" id="UPA00126">
    <property type="reaction ID" value="UER00423"/>
</dbReference>
<dbReference type="InterPro" id="IPR046457">
    <property type="entry name" value="PMI_typeI_cat"/>
</dbReference>
<dbReference type="GO" id="GO:0004476">
    <property type="term" value="F:mannose-6-phosphate isomerase activity"/>
    <property type="evidence" value="ECO:0007669"/>
    <property type="project" value="UniProtKB-EC"/>
</dbReference>
<feature type="domain" description="Phosphomannose isomerase type I helical insertion" evidence="14">
    <location>
        <begin position="174"/>
        <end position="231"/>
    </location>
</feature>
<dbReference type="GO" id="GO:0005975">
    <property type="term" value="P:carbohydrate metabolic process"/>
    <property type="evidence" value="ECO:0007669"/>
    <property type="project" value="InterPro"/>
</dbReference>
<evidence type="ECO:0000256" key="7">
    <source>
        <dbReference type="ARBA" id="ARBA00023235"/>
    </source>
</evidence>
<dbReference type="GO" id="GO:0009298">
    <property type="term" value="P:GDP-mannose biosynthetic process"/>
    <property type="evidence" value="ECO:0007669"/>
    <property type="project" value="UniProtKB-UniPathway"/>
</dbReference>
<dbReference type="InterPro" id="IPR046458">
    <property type="entry name" value="PMI_typeI_hel"/>
</dbReference>
<dbReference type="PROSITE" id="PS00966">
    <property type="entry name" value="PMI_I_2"/>
    <property type="match status" value="1"/>
</dbReference>
<dbReference type="EC" id="5.3.1.8" evidence="4"/>
<dbReference type="AlphaFoldDB" id="C1BQ80"/>
<keyword evidence="5 11" id="KW-0479">Metal-binding</keyword>
<evidence type="ECO:0000256" key="1">
    <source>
        <dbReference type="ARBA" id="ARBA00000757"/>
    </source>
</evidence>
<gene>
    <name evidence="15" type="primary">MANA</name>
</gene>
<comment type="similarity">
    <text evidence="3">Belongs to the mannose-6-phosphate isomerase type 1 family.</text>
</comment>
<feature type="binding site" evidence="11">
    <location>
        <position position="126"/>
    </location>
    <ligand>
        <name>Zn(2+)</name>
        <dbReference type="ChEBI" id="CHEBI:29105"/>
    </ligand>
</feature>
<evidence type="ECO:0000256" key="11">
    <source>
        <dbReference type="PIRSR" id="PIRSR001480-2"/>
    </source>
</evidence>
<evidence type="ECO:0000256" key="12">
    <source>
        <dbReference type="RuleBase" id="RU004248"/>
    </source>
</evidence>
<evidence type="ECO:0000256" key="4">
    <source>
        <dbReference type="ARBA" id="ARBA00011956"/>
    </source>
</evidence>
<evidence type="ECO:0000259" key="14">
    <source>
        <dbReference type="Pfam" id="PF20512"/>
    </source>
</evidence>
<dbReference type="Gene3D" id="1.10.441.10">
    <property type="entry name" value="Phosphomannose Isomerase, domain 2"/>
    <property type="match status" value="1"/>
</dbReference>
<dbReference type="PRINTS" id="PR00714">
    <property type="entry name" value="MAN6PISMRASE"/>
</dbReference>
<organism evidence="15">
    <name type="scientific">Caligus rogercresseyi</name>
    <name type="common">Sea louse</name>
    <dbReference type="NCBI Taxonomy" id="217165"/>
    <lineage>
        <taxon>Eukaryota</taxon>
        <taxon>Metazoa</taxon>
        <taxon>Ecdysozoa</taxon>
        <taxon>Arthropoda</taxon>
        <taxon>Crustacea</taxon>
        <taxon>Multicrustacea</taxon>
        <taxon>Hexanauplia</taxon>
        <taxon>Copepoda</taxon>
        <taxon>Siphonostomatoida</taxon>
        <taxon>Caligidae</taxon>
        <taxon>Caligus</taxon>
    </lineage>
</organism>
<name>C1BQ80_CALRO</name>
<dbReference type="PROSITE" id="PS00965">
    <property type="entry name" value="PMI_I_1"/>
    <property type="match status" value="1"/>
</dbReference>
<dbReference type="EMBL" id="BT076759">
    <property type="protein sequence ID" value="ACO11183.1"/>
    <property type="molecule type" value="mRNA"/>
</dbReference>
<dbReference type="InterPro" id="IPR011051">
    <property type="entry name" value="RmlC_Cupin_sf"/>
</dbReference>
<evidence type="ECO:0000256" key="8">
    <source>
        <dbReference type="ARBA" id="ARBA00029741"/>
    </source>
</evidence>
<feature type="binding site" evidence="11">
    <location>
        <position position="101"/>
    </location>
    <ligand>
        <name>Zn(2+)</name>
        <dbReference type="ChEBI" id="CHEBI:29105"/>
    </ligand>
</feature>
<reference evidence="15" key="1">
    <citation type="submission" date="2009-03" db="EMBL/GenBank/DDBJ databases">
        <title>Caligus rogercresseyi ESTs and full-length cDNAs.</title>
        <authorList>
            <person name="Yasuike M."/>
            <person name="von Schalburg K."/>
            <person name="Cooper G."/>
            <person name="Leong J."/>
            <person name="Jones S.R.M."/>
            <person name="Koop B.F."/>
        </authorList>
    </citation>
    <scope>NUCLEOTIDE SEQUENCE</scope>
    <source>
        <tissue evidence="15">Whole tissue</tissue>
    </source>
</reference>